<evidence type="ECO:0000256" key="1">
    <source>
        <dbReference type="SAM" id="MobiDB-lite"/>
    </source>
</evidence>
<dbReference type="GO" id="GO:0005759">
    <property type="term" value="C:mitochondrial matrix"/>
    <property type="evidence" value="ECO:0007669"/>
    <property type="project" value="InterPro"/>
</dbReference>
<evidence type="ECO:0000313" key="4">
    <source>
        <dbReference type="Proteomes" id="UP000467840"/>
    </source>
</evidence>
<sequence length="605" mass="66318">MAFNSILRRASASVLPLVIRSVGSQRTFHSAISTFLCVEKCSLSHQVCRQVFLPFFRFSTATVAKPSADENLIRVLDSEIGCAEKPADVEELPAGFPFEIQDNPGERTVLLKRNFQDENIKVEVDAPSIPEDAEDDDQTRIKILRTRDNSPSIPLVVSISKGNGLCLEFGITAYPDEITIDTLSLRNSEHSEDELAYEGPDFFDLDENLQKAFHKYLEIRGIKPSTTNFLFEYMRNKDDKEYLLWLKNLRSFMERGTLHGKPSLMASTDGSPRGEALVIAGISWVSSWFSMAANVLSLLVADDDEEGMNEQVSVLIIQCQHTLELFDQCLQRFKLLLGLLFKIVCLAFSGSLANPLRIPLRPNLPDLKPDLKPLRLIYEASGAWLPTITGEIQSPMGVASVEFIDPREHVAVVPILRAGLALAEHASSILPATKTYHIGGAIVAAVDLIKECGVENIQTRVISAVAAPPAFSKAQQEVSCASRLHWNIIDPTVNHKGLRLLDEIRSIVNETRQRSTASTPTTSAAAPTSAAASITSADTGNSGFNSSSSHISHNDHPTISVVAVIVFASSTAISFIGRIGPKGSSRPLRDLYRNSILNSVEDPWA</sequence>
<feature type="domain" description="Phosphoribosyltransferase" evidence="2">
    <location>
        <begin position="376"/>
        <end position="439"/>
    </location>
</feature>
<dbReference type="InterPro" id="IPR029057">
    <property type="entry name" value="PRTase-like"/>
</dbReference>
<dbReference type="Gene3D" id="3.40.50.2020">
    <property type="match status" value="1"/>
</dbReference>
<proteinExistence type="predicted"/>
<dbReference type="PANTHER" id="PTHR10826:SF27">
    <property type="entry name" value="OS06G0326500 PROTEIN"/>
    <property type="match status" value="1"/>
</dbReference>
<dbReference type="Proteomes" id="UP000467840">
    <property type="component" value="Chromosome 8"/>
</dbReference>
<dbReference type="InterPro" id="IPR003428">
    <property type="entry name" value="MAM33"/>
</dbReference>
<protein>
    <recommendedName>
        <fullName evidence="2">Phosphoribosyltransferase domain-containing protein</fullName>
    </recommendedName>
</protein>
<gene>
    <name evidence="3" type="ORF">GH714_009568</name>
</gene>
<name>A0A6A6KIP3_HEVBR</name>
<dbReference type="AlphaFoldDB" id="A0A6A6KIP3"/>
<dbReference type="Gene3D" id="3.10.280.10">
    <property type="entry name" value="Mitochondrial glycoprotein"/>
    <property type="match status" value="1"/>
</dbReference>
<dbReference type="SUPFAM" id="SSF53271">
    <property type="entry name" value="PRTase-like"/>
    <property type="match status" value="1"/>
</dbReference>
<dbReference type="SUPFAM" id="SSF54529">
    <property type="entry name" value="Mitochondrial glycoprotein MAM33-like"/>
    <property type="match status" value="1"/>
</dbReference>
<evidence type="ECO:0000313" key="3">
    <source>
        <dbReference type="EMBL" id="KAF2288627.1"/>
    </source>
</evidence>
<dbReference type="EMBL" id="JAAGAX010000016">
    <property type="protein sequence ID" value="KAF2288627.1"/>
    <property type="molecule type" value="Genomic_DNA"/>
</dbReference>
<dbReference type="InterPro" id="IPR000836">
    <property type="entry name" value="PRTase_dom"/>
</dbReference>
<comment type="caution">
    <text evidence="3">The sequence shown here is derived from an EMBL/GenBank/DDBJ whole genome shotgun (WGS) entry which is preliminary data.</text>
</comment>
<reference evidence="3 4" key="1">
    <citation type="journal article" date="2020" name="Mol. Plant">
        <title>The Chromosome-Based Rubber Tree Genome Provides New Insights into Spurge Genome Evolution and Rubber Biosynthesis.</title>
        <authorList>
            <person name="Liu J."/>
            <person name="Shi C."/>
            <person name="Shi C.C."/>
            <person name="Li W."/>
            <person name="Zhang Q.J."/>
            <person name="Zhang Y."/>
            <person name="Li K."/>
            <person name="Lu H.F."/>
            <person name="Shi C."/>
            <person name="Zhu S.T."/>
            <person name="Xiao Z.Y."/>
            <person name="Nan H."/>
            <person name="Yue Y."/>
            <person name="Zhu X.G."/>
            <person name="Wu Y."/>
            <person name="Hong X.N."/>
            <person name="Fan G.Y."/>
            <person name="Tong Y."/>
            <person name="Zhang D."/>
            <person name="Mao C.L."/>
            <person name="Liu Y.L."/>
            <person name="Hao S.J."/>
            <person name="Liu W.Q."/>
            <person name="Lv M.Q."/>
            <person name="Zhang H.B."/>
            <person name="Liu Y."/>
            <person name="Hu-Tang G.R."/>
            <person name="Wang J.P."/>
            <person name="Wang J.H."/>
            <person name="Sun Y.H."/>
            <person name="Ni S.B."/>
            <person name="Chen W.B."/>
            <person name="Zhang X.C."/>
            <person name="Jiao Y.N."/>
            <person name="Eichler E.E."/>
            <person name="Li G.H."/>
            <person name="Liu X."/>
            <person name="Gao L.Z."/>
        </authorList>
    </citation>
    <scope>NUCLEOTIDE SEQUENCE [LARGE SCALE GENOMIC DNA]</scope>
    <source>
        <strain evidence="4">cv. GT1</strain>
        <tissue evidence="3">Leaf</tissue>
    </source>
</reference>
<feature type="compositionally biased region" description="Low complexity" evidence="1">
    <location>
        <begin position="515"/>
        <end position="551"/>
    </location>
</feature>
<dbReference type="Pfam" id="PF02330">
    <property type="entry name" value="MAM33"/>
    <property type="match status" value="1"/>
</dbReference>
<dbReference type="PANTHER" id="PTHR10826">
    <property type="entry name" value="COMPLEMENT COMPONENT 1"/>
    <property type="match status" value="1"/>
</dbReference>
<organism evidence="3 4">
    <name type="scientific">Hevea brasiliensis</name>
    <name type="common">Para rubber tree</name>
    <name type="synonym">Siphonia brasiliensis</name>
    <dbReference type="NCBI Taxonomy" id="3981"/>
    <lineage>
        <taxon>Eukaryota</taxon>
        <taxon>Viridiplantae</taxon>
        <taxon>Streptophyta</taxon>
        <taxon>Embryophyta</taxon>
        <taxon>Tracheophyta</taxon>
        <taxon>Spermatophyta</taxon>
        <taxon>Magnoliopsida</taxon>
        <taxon>eudicotyledons</taxon>
        <taxon>Gunneridae</taxon>
        <taxon>Pentapetalae</taxon>
        <taxon>rosids</taxon>
        <taxon>fabids</taxon>
        <taxon>Malpighiales</taxon>
        <taxon>Euphorbiaceae</taxon>
        <taxon>Crotonoideae</taxon>
        <taxon>Micrandreae</taxon>
        <taxon>Hevea</taxon>
    </lineage>
</organism>
<feature type="region of interest" description="Disordered" evidence="1">
    <location>
        <begin position="511"/>
        <end position="552"/>
    </location>
</feature>
<keyword evidence="4" id="KW-1185">Reference proteome</keyword>
<dbReference type="InterPro" id="IPR036561">
    <property type="entry name" value="MAM33_sf"/>
</dbReference>
<accession>A0A6A6KIP3</accession>
<dbReference type="Pfam" id="PF14681">
    <property type="entry name" value="UPRTase"/>
    <property type="match status" value="1"/>
</dbReference>
<evidence type="ECO:0000259" key="2">
    <source>
        <dbReference type="Pfam" id="PF14681"/>
    </source>
</evidence>